<evidence type="ECO:0000313" key="14">
    <source>
        <dbReference type="EMBL" id="MFB9211199.1"/>
    </source>
</evidence>
<dbReference type="Pfam" id="PF00593">
    <property type="entry name" value="TonB_dep_Rec_b-barrel"/>
    <property type="match status" value="1"/>
</dbReference>
<evidence type="ECO:0000256" key="6">
    <source>
        <dbReference type="ARBA" id="ARBA00023077"/>
    </source>
</evidence>
<evidence type="ECO:0000259" key="12">
    <source>
        <dbReference type="Pfam" id="PF00593"/>
    </source>
</evidence>
<dbReference type="Gene3D" id="2.170.130.10">
    <property type="entry name" value="TonB-dependent receptor, plug domain"/>
    <property type="match status" value="1"/>
</dbReference>
<keyword evidence="8 14" id="KW-0675">Receptor</keyword>
<accession>A0ABV5J5H7</accession>
<proteinExistence type="inferred from homology"/>
<evidence type="ECO:0000259" key="13">
    <source>
        <dbReference type="Pfam" id="PF07715"/>
    </source>
</evidence>
<evidence type="ECO:0000256" key="3">
    <source>
        <dbReference type="ARBA" id="ARBA00022452"/>
    </source>
</evidence>
<keyword evidence="15" id="KW-1185">Reference proteome</keyword>
<dbReference type="InterPro" id="IPR000531">
    <property type="entry name" value="Beta-barrel_TonB"/>
</dbReference>
<dbReference type="InterPro" id="IPR012910">
    <property type="entry name" value="Plug_dom"/>
</dbReference>
<keyword evidence="3 10" id="KW-1134">Transmembrane beta strand</keyword>
<keyword evidence="7 10" id="KW-0472">Membrane</keyword>
<dbReference type="Pfam" id="PF07715">
    <property type="entry name" value="Plug"/>
    <property type="match status" value="1"/>
</dbReference>
<reference evidence="14 15" key="1">
    <citation type="submission" date="2024-09" db="EMBL/GenBank/DDBJ databases">
        <authorList>
            <person name="Sun Q."/>
            <person name="Mori K."/>
        </authorList>
    </citation>
    <scope>NUCLEOTIDE SEQUENCE [LARGE SCALE GENOMIC DNA]</scope>
    <source>
        <strain evidence="14 15">CECT 7682</strain>
    </source>
</reference>
<evidence type="ECO:0000313" key="15">
    <source>
        <dbReference type="Proteomes" id="UP001589654"/>
    </source>
</evidence>
<evidence type="ECO:0000256" key="9">
    <source>
        <dbReference type="ARBA" id="ARBA00023237"/>
    </source>
</evidence>
<keyword evidence="5" id="KW-0732">Signal</keyword>
<dbReference type="SUPFAM" id="SSF49464">
    <property type="entry name" value="Carboxypeptidase regulatory domain-like"/>
    <property type="match status" value="1"/>
</dbReference>
<feature type="domain" description="TonB-dependent receptor-like beta-barrel" evidence="12">
    <location>
        <begin position="367"/>
        <end position="740"/>
    </location>
</feature>
<keyword evidence="6 11" id="KW-0798">TonB box</keyword>
<keyword evidence="4 10" id="KW-0812">Transmembrane</keyword>
<dbReference type="PANTHER" id="PTHR30069">
    <property type="entry name" value="TONB-DEPENDENT OUTER MEMBRANE RECEPTOR"/>
    <property type="match status" value="1"/>
</dbReference>
<evidence type="ECO:0000256" key="4">
    <source>
        <dbReference type="ARBA" id="ARBA00022692"/>
    </source>
</evidence>
<dbReference type="Pfam" id="PF13715">
    <property type="entry name" value="CarbopepD_reg_2"/>
    <property type="match status" value="1"/>
</dbReference>
<dbReference type="Gene3D" id="2.40.170.20">
    <property type="entry name" value="TonB-dependent receptor, beta-barrel domain"/>
    <property type="match status" value="1"/>
</dbReference>
<dbReference type="SUPFAM" id="SSF56935">
    <property type="entry name" value="Porins"/>
    <property type="match status" value="1"/>
</dbReference>
<dbReference type="EMBL" id="JBHMEW010000044">
    <property type="protein sequence ID" value="MFB9211199.1"/>
    <property type="molecule type" value="Genomic_DNA"/>
</dbReference>
<dbReference type="InterPro" id="IPR036942">
    <property type="entry name" value="Beta-barrel_TonB_sf"/>
</dbReference>
<comment type="caution">
    <text evidence="14">The sequence shown here is derived from an EMBL/GenBank/DDBJ whole genome shotgun (WGS) entry which is preliminary data.</text>
</comment>
<evidence type="ECO:0000256" key="5">
    <source>
        <dbReference type="ARBA" id="ARBA00022729"/>
    </source>
</evidence>
<dbReference type="RefSeq" id="WP_379945367.1">
    <property type="nucleotide sequence ID" value="NZ_JBHMEW010000044.1"/>
</dbReference>
<evidence type="ECO:0000256" key="10">
    <source>
        <dbReference type="PROSITE-ProRule" id="PRU01360"/>
    </source>
</evidence>
<evidence type="ECO:0000256" key="1">
    <source>
        <dbReference type="ARBA" id="ARBA00004571"/>
    </source>
</evidence>
<dbReference type="Proteomes" id="UP001589654">
    <property type="component" value="Unassembled WGS sequence"/>
</dbReference>
<keyword evidence="9 10" id="KW-0998">Cell outer membrane</keyword>
<protein>
    <submittedName>
        <fullName evidence="14">TonB-dependent receptor</fullName>
    </submittedName>
</protein>
<comment type="similarity">
    <text evidence="10 11">Belongs to the TonB-dependent receptor family.</text>
</comment>
<evidence type="ECO:0000256" key="2">
    <source>
        <dbReference type="ARBA" id="ARBA00022448"/>
    </source>
</evidence>
<feature type="domain" description="TonB-dependent receptor plug" evidence="13">
    <location>
        <begin position="124"/>
        <end position="225"/>
    </location>
</feature>
<dbReference type="PANTHER" id="PTHR30069:SF29">
    <property type="entry name" value="HEMOGLOBIN AND HEMOGLOBIN-HAPTOGLOBIN-BINDING PROTEIN 1-RELATED"/>
    <property type="match status" value="1"/>
</dbReference>
<evidence type="ECO:0000256" key="7">
    <source>
        <dbReference type="ARBA" id="ARBA00023136"/>
    </source>
</evidence>
<dbReference type="InterPro" id="IPR039426">
    <property type="entry name" value="TonB-dep_rcpt-like"/>
</dbReference>
<dbReference type="PROSITE" id="PS52016">
    <property type="entry name" value="TONB_DEPENDENT_REC_3"/>
    <property type="match status" value="1"/>
</dbReference>
<evidence type="ECO:0000256" key="8">
    <source>
        <dbReference type="ARBA" id="ARBA00023170"/>
    </source>
</evidence>
<keyword evidence="2 10" id="KW-0813">Transport</keyword>
<evidence type="ECO:0000256" key="11">
    <source>
        <dbReference type="RuleBase" id="RU003357"/>
    </source>
</evidence>
<sequence>MRSKLLFTITLICFLLLQKGFGQEKCSFEIRGKVLVQESHKPISNAVIWVEAIRKGALSDQNGNFQLDNVCEGHYILSVKVLGYREHKQQLNVHGNIDLTIRMLQGEYTMEEIEVTGHQEAIHSTGTVSSLEGEILDERRGENLGETLKKIAGVNSFSTGASISKPVIHGLHSNRIMIMNNGVKQEGQQWGVEHAPEIDPFMAEQITVVKGAEAVRFGPEAMGGVILLDPPKLPISDTKKGEFHLIGNTNGRSGTASFTYEGGSSKWKGLGYRVQASGKTSGNIQSPSYFQNNTGLRELNFSGALGYSSKKLGVELFYSRFDSKMGILSEAHTGNLSDLEAIIENGRPFGEGKFSYSIQNPRQEVLHQIWKTKAHYHLKNDGVLNFKYAFQKNNRQEYDKRRGGNNDRAALDLELFSNTFDFSYDHPVKDHWNGSIGLSVLQQVNNNIPGTGVTPLIPNYDLINLGVYAIEKFTKGHVELEGGIRYDYRYSDAARYDADQELIERDFTFNNLTAFIGGIYSFNSSWMISSNIGSAWRPPNINEQFSQGLHHGAAAVEIGNPDFKSEQAYKWVNTLYHTHQKGEVELTAYYNKINNYIFLNPTGEQFVSLRGTFNVYQYEQTNAALWGLDLSSHYQLLPFSSWYFRASLIRAKDLESRGYLPFIPTDRIDTGISFTKENIGSFTQNKFTLNSLIVFKQNRAPDSEIAPSPGAYQIFNAGVSTVFPLGDKNLIKANLMVKNILNTAYKDYMNRFRFYTHEMGRNITLRLKYEF</sequence>
<name>A0ABV5J5H7_9BACT</name>
<dbReference type="Gene3D" id="2.60.40.1120">
    <property type="entry name" value="Carboxypeptidase-like, regulatory domain"/>
    <property type="match status" value="1"/>
</dbReference>
<organism evidence="14 15">
    <name type="scientific">Echinicola jeungdonensis</name>
    <dbReference type="NCBI Taxonomy" id="709343"/>
    <lineage>
        <taxon>Bacteria</taxon>
        <taxon>Pseudomonadati</taxon>
        <taxon>Bacteroidota</taxon>
        <taxon>Cytophagia</taxon>
        <taxon>Cytophagales</taxon>
        <taxon>Cyclobacteriaceae</taxon>
        <taxon>Echinicola</taxon>
    </lineage>
</organism>
<comment type="subcellular location">
    <subcellularLocation>
        <location evidence="1 10">Cell outer membrane</location>
        <topology evidence="1 10">Multi-pass membrane protein</topology>
    </subcellularLocation>
</comment>
<gene>
    <name evidence="14" type="ORF">ACFFUR_05230</name>
</gene>
<dbReference type="InterPro" id="IPR037066">
    <property type="entry name" value="Plug_dom_sf"/>
</dbReference>
<dbReference type="InterPro" id="IPR008969">
    <property type="entry name" value="CarboxyPept-like_regulatory"/>
</dbReference>